<evidence type="ECO:0000313" key="1">
    <source>
        <dbReference type="EMBL" id="CAG6574480.1"/>
    </source>
</evidence>
<dbReference type="AlphaFoldDB" id="A0A8D8NR78"/>
<name>A0A8D8NR78_CULPI</name>
<protein>
    <submittedName>
        <fullName evidence="1">(northern house mosquito) hypothetical protein</fullName>
    </submittedName>
</protein>
<organism evidence="1">
    <name type="scientific">Culex pipiens</name>
    <name type="common">House mosquito</name>
    <dbReference type="NCBI Taxonomy" id="7175"/>
    <lineage>
        <taxon>Eukaryota</taxon>
        <taxon>Metazoa</taxon>
        <taxon>Ecdysozoa</taxon>
        <taxon>Arthropoda</taxon>
        <taxon>Hexapoda</taxon>
        <taxon>Insecta</taxon>
        <taxon>Pterygota</taxon>
        <taxon>Neoptera</taxon>
        <taxon>Endopterygota</taxon>
        <taxon>Diptera</taxon>
        <taxon>Nematocera</taxon>
        <taxon>Culicoidea</taxon>
        <taxon>Culicidae</taxon>
        <taxon>Culicinae</taxon>
        <taxon>Culicini</taxon>
        <taxon>Culex</taxon>
        <taxon>Culex</taxon>
    </lineage>
</organism>
<reference evidence="1" key="1">
    <citation type="submission" date="2021-05" db="EMBL/GenBank/DDBJ databases">
        <authorList>
            <person name="Alioto T."/>
            <person name="Alioto T."/>
            <person name="Gomez Garrido J."/>
        </authorList>
    </citation>
    <scope>NUCLEOTIDE SEQUENCE</scope>
</reference>
<dbReference type="EMBL" id="HBUE01292056">
    <property type="protein sequence ID" value="CAG6574480.1"/>
    <property type="molecule type" value="Transcribed_RNA"/>
</dbReference>
<dbReference type="EMBL" id="HBUE01186327">
    <property type="protein sequence ID" value="CAG6522849.1"/>
    <property type="molecule type" value="Transcribed_RNA"/>
</dbReference>
<proteinExistence type="predicted"/>
<sequence>MDCKRKRSLSAARCGNHAQTVSSPGVLVDKRRLTNAKFLPRINFKFHTTIAFNHSSESTPYPRSASLFEISMEQPLHPRILTHHAEEPLANVFCGSSCPVCVPSSRPCATRSGYLFHQRSRRGLEPMDDTYGFPEVFKTEEGSATEVPQQKSNRKLRSIVSRYQARSLEPEHPVLAYACIKLITQELMTTNDIDKKSTACQPQIPIFLPNYYR</sequence>
<accession>A0A8D8NR78</accession>